<evidence type="ECO:0000259" key="7">
    <source>
        <dbReference type="PROSITE" id="PS51005"/>
    </source>
</evidence>
<evidence type="ECO:0000256" key="6">
    <source>
        <dbReference type="SAM" id="MobiDB-lite"/>
    </source>
</evidence>
<gene>
    <name evidence="9" type="primary">LOC106866490</name>
    <name evidence="8" type="ORF">BRADI_3g17573v3</name>
</gene>
<dbReference type="InterPro" id="IPR003441">
    <property type="entry name" value="NAC-dom"/>
</dbReference>
<dbReference type="Proteomes" id="UP000008810">
    <property type="component" value="Chromosome 3"/>
</dbReference>
<dbReference type="PANTHER" id="PTHR31719:SF179">
    <property type="entry name" value="OS08G0148400 PROTEIN"/>
    <property type="match status" value="1"/>
</dbReference>
<dbReference type="GO" id="GO:0005634">
    <property type="term" value="C:nucleus"/>
    <property type="evidence" value="ECO:0007669"/>
    <property type="project" value="UniProtKB-SubCell"/>
</dbReference>
<sequence length="197" mass="21396">MAAGRIDAMMPLKAEDERLAVQALARRQLGLLPPPLPFPVHYANVFSSHPAHLYDDFREGAEERDGYGGVFFFSQMARRRLRRGPWLSSSSSSSNNPGQWKAATGNKQIFGNQGGGGSIGGRTTLLHYGGRAGRSRWAMDVYSASARGINNLLRDPDLCLCRVYWTGLGPPPDLPMTAVREAPPLAGEFSSMCSIGT</sequence>
<proteinExistence type="predicted"/>
<organism evidence="8">
    <name type="scientific">Brachypodium distachyon</name>
    <name type="common">Purple false brome</name>
    <name type="synonym">Trachynia distachya</name>
    <dbReference type="NCBI Taxonomy" id="15368"/>
    <lineage>
        <taxon>Eukaryota</taxon>
        <taxon>Viridiplantae</taxon>
        <taxon>Streptophyta</taxon>
        <taxon>Embryophyta</taxon>
        <taxon>Tracheophyta</taxon>
        <taxon>Spermatophyta</taxon>
        <taxon>Magnoliopsida</taxon>
        <taxon>Liliopsida</taxon>
        <taxon>Poales</taxon>
        <taxon>Poaceae</taxon>
        <taxon>BOP clade</taxon>
        <taxon>Pooideae</taxon>
        <taxon>Stipodae</taxon>
        <taxon>Brachypodieae</taxon>
        <taxon>Brachypodium</taxon>
    </lineage>
</organism>
<evidence type="ECO:0000256" key="2">
    <source>
        <dbReference type="ARBA" id="ARBA00023015"/>
    </source>
</evidence>
<keyword evidence="10" id="KW-1185">Reference proteome</keyword>
<feature type="region of interest" description="Disordered" evidence="6">
    <location>
        <begin position="85"/>
        <end position="104"/>
    </location>
</feature>
<evidence type="ECO:0000256" key="1">
    <source>
        <dbReference type="ARBA" id="ARBA00004123"/>
    </source>
</evidence>
<reference evidence="8" key="2">
    <citation type="submission" date="2017-06" db="EMBL/GenBank/DDBJ databases">
        <title>WGS assembly of Brachypodium distachyon.</title>
        <authorList>
            <consortium name="The International Brachypodium Initiative"/>
            <person name="Lucas S."/>
            <person name="Harmon-Smith M."/>
            <person name="Lail K."/>
            <person name="Tice H."/>
            <person name="Grimwood J."/>
            <person name="Bruce D."/>
            <person name="Barry K."/>
            <person name="Shu S."/>
            <person name="Lindquist E."/>
            <person name="Wang M."/>
            <person name="Pitluck S."/>
            <person name="Vogel J.P."/>
            <person name="Garvin D.F."/>
            <person name="Mockler T.C."/>
            <person name="Schmutz J."/>
            <person name="Rokhsar D."/>
            <person name="Bevan M.W."/>
        </authorList>
    </citation>
    <scope>NUCLEOTIDE SEQUENCE</scope>
    <source>
        <strain evidence="8">Bd21</strain>
    </source>
</reference>
<feature type="domain" description="NAC" evidence="7">
    <location>
        <begin position="6"/>
        <end position="166"/>
    </location>
</feature>
<dbReference type="GO" id="GO:0003677">
    <property type="term" value="F:DNA binding"/>
    <property type="evidence" value="ECO:0007669"/>
    <property type="project" value="UniProtKB-KW"/>
</dbReference>
<protein>
    <recommendedName>
        <fullName evidence="7">NAC domain-containing protein</fullName>
    </recommendedName>
</protein>
<evidence type="ECO:0000313" key="8">
    <source>
        <dbReference type="EMBL" id="KQJ95506.1"/>
    </source>
</evidence>
<evidence type="ECO:0000256" key="5">
    <source>
        <dbReference type="ARBA" id="ARBA00023242"/>
    </source>
</evidence>
<evidence type="ECO:0000313" key="10">
    <source>
        <dbReference type="Proteomes" id="UP000008810"/>
    </source>
</evidence>
<dbReference type="InterPro" id="IPR036093">
    <property type="entry name" value="NAC_dom_sf"/>
</dbReference>
<keyword evidence="5" id="KW-0539">Nucleus</keyword>
<dbReference type="GeneID" id="106866490"/>
<reference evidence="8 9" key="1">
    <citation type="journal article" date="2010" name="Nature">
        <title>Genome sequencing and analysis of the model grass Brachypodium distachyon.</title>
        <authorList>
            <consortium name="International Brachypodium Initiative"/>
        </authorList>
    </citation>
    <scope>NUCLEOTIDE SEQUENCE [LARGE SCALE GENOMIC DNA]</scope>
    <source>
        <strain evidence="8">Bd21</strain>
        <strain evidence="9">cv. Bd21</strain>
    </source>
</reference>
<name>A0A0Q3HPV5_BRADI</name>
<dbReference type="PROSITE" id="PS51005">
    <property type="entry name" value="NAC"/>
    <property type="match status" value="1"/>
</dbReference>
<dbReference type="EMBL" id="CM000882">
    <property type="protein sequence ID" value="KQJ95506.1"/>
    <property type="molecule type" value="Genomic_DNA"/>
</dbReference>
<dbReference type="GO" id="GO:0006355">
    <property type="term" value="P:regulation of DNA-templated transcription"/>
    <property type="evidence" value="ECO:0007669"/>
    <property type="project" value="InterPro"/>
</dbReference>
<dbReference type="KEGG" id="bdi:106866490"/>
<dbReference type="AlphaFoldDB" id="A0A0Q3HPV5"/>
<evidence type="ECO:0000256" key="3">
    <source>
        <dbReference type="ARBA" id="ARBA00023125"/>
    </source>
</evidence>
<evidence type="ECO:0000313" key="9">
    <source>
        <dbReference type="EnsemblPlants" id="KQJ95506"/>
    </source>
</evidence>
<dbReference type="Gramene" id="KQJ95506">
    <property type="protein sequence ID" value="KQJ95506"/>
    <property type="gene ID" value="BRADI_3g17573v3"/>
</dbReference>
<dbReference type="EnsemblPlants" id="KQJ95506">
    <property type="protein sequence ID" value="KQJ95506"/>
    <property type="gene ID" value="BRADI_3g17573v3"/>
</dbReference>
<dbReference type="PANTHER" id="PTHR31719">
    <property type="entry name" value="NAC TRANSCRIPTION FACTOR 56"/>
    <property type="match status" value="1"/>
</dbReference>
<reference evidence="9" key="3">
    <citation type="submission" date="2018-08" db="UniProtKB">
        <authorList>
            <consortium name="EnsemblPlants"/>
        </authorList>
    </citation>
    <scope>IDENTIFICATION</scope>
    <source>
        <strain evidence="9">cv. Bd21</strain>
    </source>
</reference>
<keyword evidence="2" id="KW-0805">Transcription regulation</keyword>
<dbReference type="SUPFAM" id="SSF101941">
    <property type="entry name" value="NAC domain"/>
    <property type="match status" value="1"/>
</dbReference>
<dbReference type="Pfam" id="PF02365">
    <property type="entry name" value="NAM"/>
    <property type="match status" value="1"/>
</dbReference>
<keyword evidence="4" id="KW-0804">Transcription</keyword>
<dbReference type="Gene3D" id="2.170.150.80">
    <property type="entry name" value="NAC domain"/>
    <property type="match status" value="1"/>
</dbReference>
<keyword evidence="3" id="KW-0238">DNA-binding</keyword>
<evidence type="ECO:0000256" key="4">
    <source>
        <dbReference type="ARBA" id="ARBA00023163"/>
    </source>
</evidence>
<comment type="subcellular location">
    <subcellularLocation>
        <location evidence="1">Nucleus</location>
    </subcellularLocation>
</comment>
<dbReference type="RefSeq" id="XP_014756233.1">
    <property type="nucleotide sequence ID" value="XM_014900747.2"/>
</dbReference>
<accession>A0A0Q3HPV5</accession>